<feature type="region of interest" description="Disordered" evidence="4">
    <location>
        <begin position="405"/>
        <end position="434"/>
    </location>
</feature>
<dbReference type="PANTHER" id="PTHR47429:SF2">
    <property type="entry name" value="PROTEIN TWIN LOV 1"/>
    <property type="match status" value="1"/>
</dbReference>
<keyword evidence="6" id="KW-0418">Kinase</keyword>
<reference evidence="6 7" key="1">
    <citation type="journal article" date="2014" name="Genome Announc.">
        <title>Draft genome sequence of Sclerotinia borealis, a psychrophilic plant pathogenic fungus.</title>
        <authorList>
            <person name="Mardanov A.V."/>
            <person name="Beletsky A.V."/>
            <person name="Kadnikov V.V."/>
            <person name="Ignatov A.N."/>
            <person name="Ravin N.V."/>
        </authorList>
    </citation>
    <scope>NUCLEOTIDE SEQUENCE [LARGE SCALE GENOMIC DNA]</scope>
    <source>
        <strain evidence="7">F-4157</strain>
    </source>
</reference>
<dbReference type="InterPro" id="IPR000014">
    <property type="entry name" value="PAS"/>
</dbReference>
<keyword evidence="6" id="KW-0723">Serine/threonine-protein kinase</keyword>
<dbReference type="PANTHER" id="PTHR47429">
    <property type="entry name" value="PROTEIN TWIN LOV 1"/>
    <property type="match status" value="1"/>
</dbReference>
<feature type="region of interest" description="Disordered" evidence="4">
    <location>
        <begin position="46"/>
        <end position="67"/>
    </location>
</feature>
<keyword evidence="3" id="KW-0157">Chromophore</keyword>
<evidence type="ECO:0000256" key="2">
    <source>
        <dbReference type="ARBA" id="ARBA00022643"/>
    </source>
</evidence>
<evidence type="ECO:0000313" key="7">
    <source>
        <dbReference type="Proteomes" id="UP000019487"/>
    </source>
</evidence>
<feature type="domain" description="PAC" evidence="5">
    <location>
        <begin position="282"/>
        <end position="336"/>
    </location>
</feature>
<keyword evidence="1" id="KW-0285">Flavoprotein</keyword>
<feature type="compositionally biased region" description="Polar residues" evidence="4">
    <location>
        <begin position="704"/>
        <end position="713"/>
    </location>
</feature>
<name>W9CUX1_SCLBF</name>
<keyword evidence="7" id="KW-1185">Reference proteome</keyword>
<dbReference type="EMBL" id="AYSA01000044">
    <property type="protein sequence ID" value="ESZ98384.1"/>
    <property type="molecule type" value="Genomic_DNA"/>
</dbReference>
<proteinExistence type="predicted"/>
<feature type="compositionally biased region" description="Polar residues" evidence="4">
    <location>
        <begin position="346"/>
        <end position="360"/>
    </location>
</feature>
<dbReference type="InterPro" id="IPR035965">
    <property type="entry name" value="PAS-like_dom_sf"/>
</dbReference>
<keyword evidence="2" id="KW-0288">FMN</keyword>
<protein>
    <submittedName>
        <fullName evidence="6">Non-specific serine/threonine protein kinase</fullName>
    </submittedName>
</protein>
<dbReference type="GO" id="GO:0004674">
    <property type="term" value="F:protein serine/threonine kinase activity"/>
    <property type="evidence" value="ECO:0007669"/>
    <property type="project" value="UniProtKB-KW"/>
</dbReference>
<dbReference type="HOGENOM" id="CLU_012260_3_0_1"/>
<evidence type="ECO:0000259" key="5">
    <source>
        <dbReference type="PROSITE" id="PS50113"/>
    </source>
</evidence>
<dbReference type="SUPFAM" id="SSF55785">
    <property type="entry name" value="PYP-like sensor domain (PAS domain)"/>
    <property type="match status" value="1"/>
</dbReference>
<dbReference type="AlphaFoldDB" id="W9CUX1"/>
<evidence type="ECO:0000256" key="3">
    <source>
        <dbReference type="ARBA" id="ARBA00022991"/>
    </source>
</evidence>
<comment type="caution">
    <text evidence="6">The sequence shown here is derived from an EMBL/GenBank/DDBJ whole genome shotgun (WGS) entry which is preliminary data.</text>
</comment>
<gene>
    <name evidence="6" type="ORF">SBOR_1262</name>
</gene>
<dbReference type="GO" id="GO:0005634">
    <property type="term" value="C:nucleus"/>
    <property type="evidence" value="ECO:0007669"/>
    <property type="project" value="TreeGrafter"/>
</dbReference>
<organism evidence="6 7">
    <name type="scientific">Sclerotinia borealis (strain F-4128)</name>
    <dbReference type="NCBI Taxonomy" id="1432307"/>
    <lineage>
        <taxon>Eukaryota</taxon>
        <taxon>Fungi</taxon>
        <taxon>Dikarya</taxon>
        <taxon>Ascomycota</taxon>
        <taxon>Pezizomycotina</taxon>
        <taxon>Leotiomycetes</taxon>
        <taxon>Helotiales</taxon>
        <taxon>Sclerotiniaceae</taxon>
        <taxon>Sclerotinia</taxon>
    </lineage>
</organism>
<evidence type="ECO:0000313" key="6">
    <source>
        <dbReference type="EMBL" id="ESZ98384.1"/>
    </source>
</evidence>
<dbReference type="Pfam" id="PF13426">
    <property type="entry name" value="PAS_9"/>
    <property type="match status" value="1"/>
</dbReference>
<feature type="region of interest" description="Disordered" evidence="4">
    <location>
        <begin position="344"/>
        <end position="377"/>
    </location>
</feature>
<evidence type="ECO:0000256" key="1">
    <source>
        <dbReference type="ARBA" id="ARBA00022630"/>
    </source>
</evidence>
<accession>W9CUX1</accession>
<dbReference type="Gene3D" id="3.30.450.20">
    <property type="entry name" value="PAS domain"/>
    <property type="match status" value="1"/>
</dbReference>
<dbReference type="Proteomes" id="UP000019487">
    <property type="component" value="Unassembled WGS sequence"/>
</dbReference>
<keyword evidence="6" id="KW-0808">Transferase</keyword>
<dbReference type="OrthoDB" id="447251at2759"/>
<feature type="compositionally biased region" description="Low complexity" evidence="4">
    <location>
        <begin position="757"/>
        <end position="768"/>
    </location>
</feature>
<feature type="region of interest" description="Disordered" evidence="4">
    <location>
        <begin position="757"/>
        <end position="790"/>
    </location>
</feature>
<evidence type="ECO:0000256" key="4">
    <source>
        <dbReference type="SAM" id="MobiDB-lite"/>
    </source>
</evidence>
<dbReference type="InterPro" id="IPR000700">
    <property type="entry name" value="PAS-assoc_C"/>
</dbReference>
<feature type="region of interest" description="Disordered" evidence="4">
    <location>
        <begin position="659"/>
        <end position="737"/>
    </location>
</feature>
<sequence length="790" mass="86754">MDHLSGQDNSTIRSPSFPLRQSFPHANLDLANTLLSDAMNSIEDSEDQSRVASAPLKTPDSEKSQFFDLHPPVSRSSNVKIEDLAKRLFSEEHLLFILHDHALFQKFSIFMNRFRPHLVPILVRYLEMTKAMKAIEYANAVARKIRWPSHADLRKFSRVQAAAVDVQFDDYSTKELILLVKEALPAWVTYNLTNIVVDCVEKDITGHRVPLLQDLVGNLAEVFCLTDPSVHDNPIVYATEEFHQTTQYGTEYAIDSNCRFLQGPCTDKDAIIRVSQAIARGQEVSETLLNYRRDGTPFINLCIIAPLHDDKGTVRYFIGAQIDVSGLVEEGRGIESFQALLRKNQEASQISPNGDTTSTRGPRLSENGDLDTKKSTFHDRTQDMLGKLQELSNMFSQDEADIVTKSSRLSGSDKSSDASSISSGVPTIYNGRGPKRILDSEDTSVFGYRLSQLNLGHNGPGASLPGVYKHYLLVKPYPSLQITFVSPSLRLPGLLRTNLFSKLGGSQNTLSALEEAFKDGVAVTAKVLWLPKNNGGDNGMMTGIGREAKPKWIRCTPLLGNDGRVGVWMAVMVPVEGDGGCGSNGHTMRLGVPNMPSPISGGMVLGMEWDGIVDYDVGTNIVKEMDKNVHHQTSIHGDHSIVLPQYTNGRISRASVMTHRDDMSTAEDPEFETGKSRDARAGTVPPSGLTYGRNHGGYGYGIRRSSSQTQLSNRAHGERRHAGGGLQAGSPSRGQGRLWMDATKGSDTEMYAEYLRSSSSASGSIKTSNVRVHSRTGVRGRRDSGIVAES</sequence>
<dbReference type="PROSITE" id="PS50113">
    <property type="entry name" value="PAC"/>
    <property type="match status" value="1"/>
</dbReference>
<feature type="compositionally biased region" description="Low complexity" evidence="4">
    <location>
        <begin position="406"/>
        <end position="423"/>
    </location>
</feature>